<dbReference type="GeneID" id="65120779"/>
<accession>A0A514DGP8</accession>
<sequence>MSRPRPATRVGDVVSRREANGTVTFWRIDSIERDELGTVVMFTWVR</sequence>
<dbReference type="Proteomes" id="UP000318284">
    <property type="component" value="Segment"/>
</dbReference>
<evidence type="ECO:0000313" key="1">
    <source>
        <dbReference type="EMBL" id="QDH92796.1"/>
    </source>
</evidence>
<name>A0A514DGP8_9CAUD</name>
<reference evidence="1 2" key="1">
    <citation type="submission" date="2019-05" db="EMBL/GenBank/DDBJ databases">
        <authorList>
            <person name="Hammer B.W."/>
            <person name="Collado J."/>
            <person name="Fitzgerald H.N."/>
            <person name="Graziano A."/>
            <person name="Haggerty C.V."/>
            <person name="Kim S."/>
            <person name="Ogunsemowo I.H."/>
            <person name="Reddy N."/>
            <person name="Butela K.A."/>
            <person name="Garlena R.A."/>
            <person name="Russell D.A."/>
            <person name="Pope W.H."/>
            <person name="Jacobs-Sera D."/>
            <person name="Hatfull G.F."/>
        </authorList>
    </citation>
    <scope>NUCLEOTIDE SEQUENCE [LARGE SCALE GENOMIC DNA]</scope>
</reference>
<keyword evidence="2" id="KW-1185">Reference proteome</keyword>
<dbReference type="KEGG" id="vg:65120779"/>
<proteinExistence type="predicted"/>
<organism evidence="1 2">
    <name type="scientific">Gordonia phage Bakery</name>
    <dbReference type="NCBI Taxonomy" id="2591205"/>
    <lineage>
        <taxon>Viruses</taxon>
        <taxon>Duplodnaviria</taxon>
        <taxon>Heunggongvirae</taxon>
        <taxon>Uroviricota</taxon>
        <taxon>Caudoviricetes</taxon>
        <taxon>Stackebrandtviridae</taxon>
        <taxon>Frickvirinae</taxon>
        <taxon>Wizardvirus</taxon>
        <taxon>Wizardvirus bakery</taxon>
    </lineage>
</organism>
<gene>
    <name evidence="1" type="primary">11</name>
    <name evidence="1" type="ORF">SEA_BAKERY_11</name>
</gene>
<dbReference type="RefSeq" id="YP_010102925.1">
    <property type="nucleotide sequence ID" value="NC_055804.1"/>
</dbReference>
<evidence type="ECO:0000313" key="2">
    <source>
        <dbReference type="Proteomes" id="UP000318284"/>
    </source>
</evidence>
<dbReference type="EMBL" id="MK937603">
    <property type="protein sequence ID" value="QDH92796.1"/>
    <property type="molecule type" value="Genomic_DNA"/>
</dbReference>
<protein>
    <submittedName>
        <fullName evidence="1">Uncharacterized protein</fullName>
    </submittedName>
</protein>